<dbReference type="GO" id="GO:0017061">
    <property type="term" value="F:S-methyl-5-thioadenosine phosphorylase activity"/>
    <property type="evidence" value="ECO:0007669"/>
    <property type="project" value="UniProtKB-EC"/>
</dbReference>
<dbReference type="InterPro" id="IPR038371">
    <property type="entry name" value="Cu_polyphenol_OxRdtase_sf"/>
</dbReference>
<keyword evidence="4" id="KW-0479">Metal-binding</keyword>
<accession>A0A6A7RWN8</accession>
<dbReference type="SUPFAM" id="SSF64438">
    <property type="entry name" value="CNF1/YfiH-like putative cysteine hydrolases"/>
    <property type="match status" value="1"/>
</dbReference>
<dbReference type="Pfam" id="PF02578">
    <property type="entry name" value="Cu-oxidase_4"/>
    <property type="match status" value="1"/>
</dbReference>
<evidence type="ECO:0000256" key="1">
    <source>
        <dbReference type="ARBA" id="ARBA00000553"/>
    </source>
</evidence>
<gene>
    <name evidence="11" type="ORF">CRU78_15330</name>
</gene>
<evidence type="ECO:0000256" key="7">
    <source>
        <dbReference type="ARBA" id="ARBA00047989"/>
    </source>
</evidence>
<evidence type="ECO:0000313" key="11">
    <source>
        <dbReference type="EMBL" id="MQM31809.1"/>
    </source>
</evidence>
<evidence type="ECO:0000256" key="4">
    <source>
        <dbReference type="ARBA" id="ARBA00022723"/>
    </source>
</evidence>
<comment type="similarity">
    <text evidence="2 10">Belongs to the purine nucleoside phosphorylase YfiH/LACC1 family.</text>
</comment>
<sequence>MVTPKTTWVSSKGCLLPDWPVPTRVRSLITRRDGGVSLAPYASLNLGAHVGDDPLSVAENRRRLADHLPASPCWLEQVHGTTLVDAAGLGVAEVPVADGAFARAPGVVCAVMTADCLPVLLCDQAGSVVAAVHAGWRGMQAGILERAVEALAVPAVRLLAYLGPAIGPQAFEVGDEVRNAFLAAHQEAVAAFLPAPQPPAHKWLADIYLLARQSLRRAGVDAIYGGGSCTLREAQHFFSYRRDGVTGRMAALIWLADV</sequence>
<dbReference type="PANTHER" id="PTHR30616:SF2">
    <property type="entry name" value="PURINE NUCLEOSIDE PHOSPHORYLASE LACC1"/>
    <property type="match status" value="1"/>
</dbReference>
<dbReference type="EMBL" id="PDHS01000382">
    <property type="protein sequence ID" value="MQM31809.1"/>
    <property type="molecule type" value="Genomic_DNA"/>
</dbReference>
<name>A0A6A7RWN8_9PROT</name>
<evidence type="ECO:0000256" key="9">
    <source>
        <dbReference type="ARBA" id="ARBA00049893"/>
    </source>
</evidence>
<dbReference type="CDD" id="cd16833">
    <property type="entry name" value="YfiH"/>
    <property type="match status" value="1"/>
</dbReference>
<dbReference type="InterPro" id="IPR011324">
    <property type="entry name" value="Cytotoxic_necrot_fac-like_cat"/>
</dbReference>
<dbReference type="Gene3D" id="3.60.140.10">
    <property type="entry name" value="CNF1/YfiH-like putative cysteine hydrolases"/>
    <property type="match status" value="1"/>
</dbReference>
<protein>
    <recommendedName>
        <fullName evidence="10">Purine nucleoside phosphorylase</fullName>
    </recommendedName>
</protein>
<evidence type="ECO:0000256" key="6">
    <source>
        <dbReference type="ARBA" id="ARBA00022833"/>
    </source>
</evidence>
<dbReference type="InterPro" id="IPR003730">
    <property type="entry name" value="Cu_polyphenol_OxRdtase"/>
</dbReference>
<comment type="catalytic activity">
    <reaction evidence="7">
        <text>adenosine + H2O + H(+) = inosine + NH4(+)</text>
        <dbReference type="Rhea" id="RHEA:24408"/>
        <dbReference type="ChEBI" id="CHEBI:15377"/>
        <dbReference type="ChEBI" id="CHEBI:15378"/>
        <dbReference type="ChEBI" id="CHEBI:16335"/>
        <dbReference type="ChEBI" id="CHEBI:17596"/>
        <dbReference type="ChEBI" id="CHEBI:28938"/>
        <dbReference type="EC" id="3.5.4.4"/>
    </reaction>
    <physiologicalReaction direction="left-to-right" evidence="7">
        <dbReference type="Rhea" id="RHEA:24409"/>
    </physiologicalReaction>
</comment>
<dbReference type="PANTHER" id="PTHR30616">
    <property type="entry name" value="UNCHARACTERIZED PROTEIN YFIH"/>
    <property type="match status" value="1"/>
</dbReference>
<dbReference type="GO" id="GO:0005507">
    <property type="term" value="F:copper ion binding"/>
    <property type="evidence" value="ECO:0007669"/>
    <property type="project" value="TreeGrafter"/>
</dbReference>
<evidence type="ECO:0000313" key="12">
    <source>
        <dbReference type="Proteomes" id="UP000342300"/>
    </source>
</evidence>
<proteinExistence type="inferred from homology"/>
<organism evidence="11 12">
    <name type="scientific">Candidatus Accumulibacter phosphatis</name>
    <dbReference type="NCBI Taxonomy" id="327160"/>
    <lineage>
        <taxon>Bacteria</taxon>
        <taxon>Pseudomonadati</taxon>
        <taxon>Pseudomonadota</taxon>
        <taxon>Betaproteobacteria</taxon>
        <taxon>Candidatus Accumulibacter</taxon>
    </lineage>
</organism>
<evidence type="ECO:0000256" key="3">
    <source>
        <dbReference type="ARBA" id="ARBA00022679"/>
    </source>
</evidence>
<comment type="catalytic activity">
    <reaction evidence="8">
        <text>adenosine + phosphate = alpha-D-ribose 1-phosphate + adenine</text>
        <dbReference type="Rhea" id="RHEA:27642"/>
        <dbReference type="ChEBI" id="CHEBI:16335"/>
        <dbReference type="ChEBI" id="CHEBI:16708"/>
        <dbReference type="ChEBI" id="CHEBI:43474"/>
        <dbReference type="ChEBI" id="CHEBI:57720"/>
        <dbReference type="EC" id="2.4.2.1"/>
    </reaction>
    <physiologicalReaction direction="left-to-right" evidence="8">
        <dbReference type="Rhea" id="RHEA:27643"/>
    </physiologicalReaction>
</comment>
<evidence type="ECO:0000256" key="8">
    <source>
        <dbReference type="ARBA" id="ARBA00048968"/>
    </source>
</evidence>
<keyword evidence="5" id="KW-0378">Hydrolase</keyword>
<comment type="catalytic activity">
    <reaction evidence="9">
        <text>S-methyl-5'-thioadenosine + phosphate = 5-(methylsulfanyl)-alpha-D-ribose 1-phosphate + adenine</text>
        <dbReference type="Rhea" id="RHEA:11852"/>
        <dbReference type="ChEBI" id="CHEBI:16708"/>
        <dbReference type="ChEBI" id="CHEBI:17509"/>
        <dbReference type="ChEBI" id="CHEBI:43474"/>
        <dbReference type="ChEBI" id="CHEBI:58533"/>
        <dbReference type="EC" id="2.4.2.28"/>
    </reaction>
    <physiologicalReaction direction="left-to-right" evidence="9">
        <dbReference type="Rhea" id="RHEA:11853"/>
    </physiologicalReaction>
</comment>
<keyword evidence="6" id="KW-0862">Zinc</keyword>
<reference evidence="11 12" key="1">
    <citation type="submission" date="2017-09" db="EMBL/GenBank/DDBJ databases">
        <title>Metagenomic Analysis Reveals Denitrifying Candidatus Accumulibacter and Flanking Population as a Source of N2O.</title>
        <authorList>
            <person name="Gao H."/>
            <person name="Mao Y."/>
            <person name="Zhao X."/>
            <person name="Liu W.-T."/>
            <person name="Zhang T."/>
            <person name="Wells G."/>
        </authorList>
    </citation>
    <scope>NUCLEOTIDE SEQUENCE [LARGE SCALE GENOMIC DNA]</scope>
    <source>
        <strain evidence="11">CANDO_2_IC</strain>
    </source>
</reference>
<dbReference type="GO" id="GO:0016787">
    <property type="term" value="F:hydrolase activity"/>
    <property type="evidence" value="ECO:0007669"/>
    <property type="project" value="UniProtKB-KW"/>
</dbReference>
<comment type="catalytic activity">
    <reaction evidence="1">
        <text>inosine + phosphate = alpha-D-ribose 1-phosphate + hypoxanthine</text>
        <dbReference type="Rhea" id="RHEA:27646"/>
        <dbReference type="ChEBI" id="CHEBI:17368"/>
        <dbReference type="ChEBI" id="CHEBI:17596"/>
        <dbReference type="ChEBI" id="CHEBI:43474"/>
        <dbReference type="ChEBI" id="CHEBI:57720"/>
        <dbReference type="EC" id="2.4.2.1"/>
    </reaction>
    <physiologicalReaction direction="left-to-right" evidence="1">
        <dbReference type="Rhea" id="RHEA:27647"/>
    </physiologicalReaction>
</comment>
<evidence type="ECO:0000256" key="2">
    <source>
        <dbReference type="ARBA" id="ARBA00007353"/>
    </source>
</evidence>
<comment type="caution">
    <text evidence="11">The sequence shown here is derived from an EMBL/GenBank/DDBJ whole genome shotgun (WGS) entry which is preliminary data.</text>
</comment>
<dbReference type="Proteomes" id="UP000342300">
    <property type="component" value="Unassembled WGS sequence"/>
</dbReference>
<evidence type="ECO:0000256" key="10">
    <source>
        <dbReference type="RuleBase" id="RU361274"/>
    </source>
</evidence>
<dbReference type="AlphaFoldDB" id="A0A6A7RWN8"/>
<evidence type="ECO:0000256" key="5">
    <source>
        <dbReference type="ARBA" id="ARBA00022801"/>
    </source>
</evidence>
<keyword evidence="3" id="KW-0808">Transferase</keyword>
<dbReference type="NCBIfam" id="TIGR00726">
    <property type="entry name" value="peptidoglycan editing factor PgeF"/>
    <property type="match status" value="1"/>
</dbReference>